<protein>
    <recommendedName>
        <fullName evidence="6">Teneurin-like YD-shell domain-containing protein</fullName>
    </recommendedName>
</protein>
<keyword evidence="8" id="KW-1185">Reference proteome</keyword>
<feature type="domain" description="Teneurin-like YD-shell" evidence="6">
    <location>
        <begin position="2"/>
        <end position="272"/>
    </location>
</feature>
<evidence type="ECO:0000256" key="5">
    <source>
        <dbReference type="SAM" id="MobiDB-lite"/>
    </source>
</evidence>
<dbReference type="PATRIC" id="fig|879567.3.peg.2858"/>
<accession>M1WS19</accession>
<reference evidence="8" key="2">
    <citation type="journal article" date="2013" name="Stand. Genomic Sci.">
        <title>Complete genome sequence of Desulfocapsa sulfexigens, a marine deltaproteobacterium specialized in disproportionating inorganic sulfur compounds.</title>
        <authorList>
            <person name="Finster K.W."/>
            <person name="Kjeldsen K.U."/>
            <person name="Kube M."/>
            <person name="Reinhardt R."/>
            <person name="Mussmann M."/>
            <person name="Amann R."/>
            <person name="Schreiber L."/>
        </authorList>
    </citation>
    <scope>NUCLEOTIDE SEQUENCE [LARGE SCALE GENOMIC DNA]</scope>
    <source>
        <strain evidence="8">DSM 10523 / SB164P1</strain>
    </source>
</reference>
<evidence type="ECO:0000256" key="1">
    <source>
        <dbReference type="ARBA" id="ARBA00022536"/>
    </source>
</evidence>
<dbReference type="eggNOG" id="COG3209">
    <property type="taxonomic scope" value="Bacteria"/>
</dbReference>
<organism evidence="7 8">
    <name type="scientific">Pseudodesulfovibrio piezophilus (strain DSM 21447 / JCM 15486 / C1TLV30)</name>
    <name type="common">Desulfovibrio piezophilus</name>
    <dbReference type="NCBI Taxonomy" id="1322246"/>
    <lineage>
        <taxon>Bacteria</taxon>
        <taxon>Pseudomonadati</taxon>
        <taxon>Thermodesulfobacteriota</taxon>
        <taxon>Desulfovibrionia</taxon>
        <taxon>Desulfovibrionales</taxon>
        <taxon>Desulfovibrionaceae</taxon>
    </lineage>
</organism>
<feature type="region of interest" description="Disordered" evidence="5">
    <location>
        <begin position="502"/>
        <end position="523"/>
    </location>
</feature>
<dbReference type="HOGENOM" id="CLU_520466_0_0_7"/>
<dbReference type="InterPro" id="IPR056823">
    <property type="entry name" value="TEN-like_YD-shell"/>
</dbReference>
<evidence type="ECO:0000259" key="6">
    <source>
        <dbReference type="Pfam" id="PF25023"/>
    </source>
</evidence>
<evidence type="ECO:0000313" key="8">
    <source>
        <dbReference type="Proteomes" id="UP000011724"/>
    </source>
</evidence>
<dbReference type="RefSeq" id="WP_015415942.1">
    <property type="nucleotide sequence ID" value="NC_020409.1"/>
</dbReference>
<keyword evidence="1" id="KW-0245">EGF-like domain</keyword>
<reference evidence="7 8" key="1">
    <citation type="journal article" date="2013" name="PLoS ONE">
        <title>The first genomic and proteomic characterization of a deep-sea sulfate reducer: insights into the piezophilic lifestyle of Desulfovibrio piezophilus.</title>
        <authorList>
            <person name="Pradel N."/>
            <person name="Ji B."/>
            <person name="Gimenez G."/>
            <person name="Talla E."/>
            <person name="Lenoble P."/>
            <person name="Garel M."/>
            <person name="Tamburini C."/>
            <person name="Fourquet P."/>
            <person name="Lebrun R."/>
            <person name="Bertin P."/>
            <person name="Denis Y."/>
            <person name="Pophillat M."/>
            <person name="Barbe V."/>
            <person name="Ollivier B."/>
            <person name="Dolla A."/>
        </authorList>
    </citation>
    <scope>NUCLEOTIDE SEQUENCE [LARGE SCALE GENOMIC DNA]</scope>
    <source>
        <strain evidence="8">DSM 10523 / SB164P1</strain>
    </source>
</reference>
<proteinExistence type="predicted"/>
<keyword evidence="2" id="KW-0677">Repeat</keyword>
<dbReference type="STRING" id="1322246.BN4_12666"/>
<dbReference type="Gene3D" id="2.180.10.10">
    <property type="entry name" value="RHS repeat-associated core"/>
    <property type="match status" value="1"/>
</dbReference>
<sequence>MSVYEVKLKHDQSGRIAEKTETVKGKSIKWTYSYDKKGCLFEAHLDNRLVCQCHYDRDGRRQQDYFPRTHGSQLRNYHYRMDNRLQQAGNNGYTHDKQGFRSIWNHEGKYTLYKYAPDYRLLKVEIPDDKVIFEFAHDEDGQREYKYRNGEVVEAYKWLDFVRLAGFHDGEAGYRFAYDGDERTPYAMQREDGVVAYLYYDQVGSLRVVADKLGNVIKEVLYDPFGGIIEDSNPDLRIPIGFAGGLHDRDLGFVRFGWRDYDTFTSRWTAPDPMGDAGGDDDWYGYCLDDPVNGNDPLGLFLNWLIQQGTKKVHKVINPMSPERIIKEEADKEISRLEEYGDDNATAKHQIEKMKRLKKKMNEEGLPSTYDSIKKTLRLKRIWPTTKSQSTRTTDDEECTPDHRGRNCFRTCITVVWTDIWNHCWPCCVFGPEGCHEAGQNRLEKANCPCRAVGRKGCSQPSRSTPGRSDLPCAAIKDEKGGKRIPVHLVERRHVPPVRVRAGLPAAQNGSGESKSRLYLLPR</sequence>
<dbReference type="NCBIfam" id="TIGR03696">
    <property type="entry name" value="Rhs_assc_core"/>
    <property type="match status" value="1"/>
</dbReference>
<keyword evidence="4" id="KW-0175">Coiled coil</keyword>
<evidence type="ECO:0000313" key="7">
    <source>
        <dbReference type="EMBL" id="CCH49899.1"/>
    </source>
</evidence>
<dbReference type="EMBL" id="FO203427">
    <property type="protein sequence ID" value="CCH49899.1"/>
    <property type="molecule type" value="Genomic_DNA"/>
</dbReference>
<feature type="coiled-coil region" evidence="4">
    <location>
        <begin position="337"/>
        <end position="364"/>
    </location>
</feature>
<name>M1WS19_PSEP2</name>
<dbReference type="PANTHER" id="PTHR11219">
    <property type="entry name" value="TENEURIN AND N-ACETYLGLUCOSAMINE-1-PHOSPHODIESTER ALPHA-N-ACETYLGLUCOSAMINIDASE"/>
    <property type="match status" value="1"/>
</dbReference>
<dbReference type="AlphaFoldDB" id="M1WS19"/>
<dbReference type="KEGG" id="dpi:BN4_12666"/>
<dbReference type="InterPro" id="IPR051216">
    <property type="entry name" value="Teneurin"/>
</dbReference>
<keyword evidence="3" id="KW-1015">Disulfide bond</keyword>
<dbReference type="Proteomes" id="UP000011724">
    <property type="component" value="Chromosome"/>
</dbReference>
<dbReference type="PANTHER" id="PTHR11219:SF69">
    <property type="entry name" value="TENEURIN-A"/>
    <property type="match status" value="1"/>
</dbReference>
<evidence type="ECO:0000256" key="4">
    <source>
        <dbReference type="SAM" id="Coils"/>
    </source>
</evidence>
<dbReference type="Pfam" id="PF25023">
    <property type="entry name" value="TEN_YD-shell"/>
    <property type="match status" value="1"/>
</dbReference>
<gene>
    <name evidence="7" type="ordered locus">BN4_12666</name>
</gene>
<dbReference type="InterPro" id="IPR022385">
    <property type="entry name" value="Rhs_assc_core"/>
</dbReference>
<evidence type="ECO:0000256" key="3">
    <source>
        <dbReference type="ARBA" id="ARBA00023157"/>
    </source>
</evidence>
<evidence type="ECO:0000256" key="2">
    <source>
        <dbReference type="ARBA" id="ARBA00022737"/>
    </source>
</evidence>